<evidence type="ECO:0000313" key="2">
    <source>
        <dbReference type="EMBL" id="SEN81836.1"/>
    </source>
</evidence>
<organism evidence="2 3">
    <name type="scientific">Paenibacillus sophorae</name>
    <dbReference type="NCBI Taxonomy" id="1333845"/>
    <lineage>
        <taxon>Bacteria</taxon>
        <taxon>Bacillati</taxon>
        <taxon>Bacillota</taxon>
        <taxon>Bacilli</taxon>
        <taxon>Bacillales</taxon>
        <taxon>Paenibacillaceae</taxon>
        <taxon>Paenibacillus</taxon>
    </lineage>
</organism>
<sequence length="69" mass="8466">MFLYHIGFFTRGNAYKQEMIRHDEKFEHESYQNIILKAHKETGDIEDYEEKRSKILQYLKQNHGFELVE</sequence>
<dbReference type="RefSeq" id="WP_036600945.1">
    <property type="nucleotide sequence ID" value="NZ_CP076607.1"/>
</dbReference>
<evidence type="ECO:0000313" key="1">
    <source>
        <dbReference type="EMBL" id="QWU13414.1"/>
    </source>
</evidence>
<dbReference type="Proteomes" id="UP000198809">
    <property type="component" value="Unassembled WGS sequence"/>
</dbReference>
<dbReference type="STRING" id="1333845.SAMN04487895_10379"/>
<dbReference type="EMBL" id="FODH01000003">
    <property type="protein sequence ID" value="SEN81836.1"/>
    <property type="molecule type" value="Genomic_DNA"/>
</dbReference>
<keyword evidence="4" id="KW-1185">Reference proteome</keyword>
<reference evidence="2 3" key="1">
    <citation type="submission" date="2016-10" db="EMBL/GenBank/DDBJ databases">
        <authorList>
            <person name="de Groot N.N."/>
        </authorList>
    </citation>
    <scope>NUCLEOTIDE SEQUENCE [LARGE SCALE GENOMIC DNA]</scope>
    <source>
        <strain evidence="2 3">CGMCC 1.10238</strain>
    </source>
</reference>
<dbReference type="Proteomes" id="UP000683429">
    <property type="component" value="Chromosome"/>
</dbReference>
<accession>A0A1H8JND6</accession>
<proteinExistence type="predicted"/>
<evidence type="ECO:0000313" key="4">
    <source>
        <dbReference type="Proteomes" id="UP000683429"/>
    </source>
</evidence>
<gene>
    <name evidence="1" type="ORF">KP014_15550</name>
    <name evidence="2" type="ORF">SAMN04487895_10379</name>
</gene>
<reference evidence="1 4" key="2">
    <citation type="submission" date="2021-06" db="EMBL/GenBank/DDBJ databases">
        <title>Whole genome sequence of Paenibacillus sophorae DSM23020 for comparative genomics.</title>
        <authorList>
            <person name="Kim M.-J."/>
            <person name="Lee G."/>
            <person name="Shin J.-H."/>
        </authorList>
    </citation>
    <scope>NUCLEOTIDE SEQUENCE [LARGE SCALE GENOMIC DNA]</scope>
    <source>
        <strain evidence="1 4">DSM 23020</strain>
    </source>
</reference>
<dbReference type="EMBL" id="CP076607">
    <property type="protein sequence ID" value="QWU13414.1"/>
    <property type="molecule type" value="Genomic_DNA"/>
</dbReference>
<name>A0A1H8JND6_9BACL</name>
<protein>
    <submittedName>
        <fullName evidence="2">Uncharacterized protein</fullName>
    </submittedName>
</protein>
<dbReference type="AlphaFoldDB" id="A0A1H8JND6"/>
<evidence type="ECO:0000313" key="3">
    <source>
        <dbReference type="Proteomes" id="UP000198809"/>
    </source>
</evidence>